<sequence length="95" mass="10953">MSGRTRDRVCPERTCVGCRERSDKRDLLRVVWVEGRCVPDLRGTLPGRGAYLHPTPVCLEQAVRRRAFNRAFRGPGPFDTAELFQRVRQIEQETP</sequence>
<organism evidence="2 3">
    <name type="scientific">Streptomyces daliensis</name>
    <dbReference type="NCBI Taxonomy" id="299421"/>
    <lineage>
        <taxon>Bacteria</taxon>
        <taxon>Bacillati</taxon>
        <taxon>Actinomycetota</taxon>
        <taxon>Actinomycetes</taxon>
        <taxon>Kitasatosporales</taxon>
        <taxon>Streptomycetaceae</taxon>
        <taxon>Streptomyces</taxon>
    </lineage>
</organism>
<accession>A0A8T4J0M0</accession>
<dbReference type="InterPro" id="IPR007393">
    <property type="entry name" value="YlxR_dom"/>
</dbReference>
<dbReference type="PANTHER" id="PTHR34215">
    <property type="entry name" value="BLL0784 PROTEIN"/>
    <property type="match status" value="1"/>
</dbReference>
<dbReference type="SUPFAM" id="SSF64376">
    <property type="entry name" value="YlxR-like"/>
    <property type="match status" value="1"/>
</dbReference>
<dbReference type="EMBL" id="JAGSMN010001132">
    <property type="protein sequence ID" value="MBR7677949.1"/>
    <property type="molecule type" value="Genomic_DNA"/>
</dbReference>
<dbReference type="PANTHER" id="PTHR34215:SF1">
    <property type="entry name" value="YLXR DOMAIN-CONTAINING PROTEIN"/>
    <property type="match status" value="1"/>
</dbReference>
<keyword evidence="3" id="KW-1185">Reference proteome</keyword>
<reference evidence="2" key="1">
    <citation type="submission" date="2021-04" db="EMBL/GenBank/DDBJ databases">
        <title>Sequencing of actinobacteria type strains.</title>
        <authorList>
            <person name="Nguyen G.-S."/>
            <person name="Wentzel A."/>
        </authorList>
    </citation>
    <scope>NUCLEOTIDE SEQUENCE</scope>
    <source>
        <strain evidence="2">DSM 42095</strain>
    </source>
</reference>
<dbReference type="AlphaFoldDB" id="A0A8T4J0M0"/>
<feature type="domain" description="YlxR" evidence="1">
    <location>
        <begin position="13"/>
        <end position="87"/>
    </location>
</feature>
<name>A0A8T4J0M0_9ACTN</name>
<evidence type="ECO:0000259" key="1">
    <source>
        <dbReference type="Pfam" id="PF04296"/>
    </source>
</evidence>
<protein>
    <submittedName>
        <fullName evidence="2">YlxR family protein</fullName>
    </submittedName>
</protein>
<evidence type="ECO:0000313" key="3">
    <source>
        <dbReference type="Proteomes" id="UP000675554"/>
    </source>
</evidence>
<proteinExistence type="predicted"/>
<gene>
    <name evidence="2" type="ORF">KDA82_34190</name>
</gene>
<dbReference type="Gene3D" id="3.30.1230.10">
    <property type="entry name" value="YlxR-like"/>
    <property type="match status" value="1"/>
</dbReference>
<dbReference type="InterPro" id="IPR037465">
    <property type="entry name" value="YlxR"/>
</dbReference>
<dbReference type="Proteomes" id="UP000675554">
    <property type="component" value="Unassembled WGS sequence"/>
</dbReference>
<dbReference type="InterPro" id="IPR035931">
    <property type="entry name" value="YlxR-like_sf"/>
</dbReference>
<comment type="caution">
    <text evidence="2">The sequence shown here is derived from an EMBL/GenBank/DDBJ whole genome shotgun (WGS) entry which is preliminary data.</text>
</comment>
<dbReference type="Pfam" id="PF04296">
    <property type="entry name" value="YlxR"/>
    <property type="match status" value="1"/>
</dbReference>
<evidence type="ECO:0000313" key="2">
    <source>
        <dbReference type="EMBL" id="MBR7677949.1"/>
    </source>
</evidence>